<dbReference type="Proteomes" id="UP000254771">
    <property type="component" value="Unassembled WGS sequence"/>
</dbReference>
<feature type="transmembrane region" description="Helical" evidence="4">
    <location>
        <begin position="302"/>
        <end position="321"/>
    </location>
</feature>
<feature type="transmembrane region" description="Helical" evidence="4">
    <location>
        <begin position="100"/>
        <end position="123"/>
    </location>
</feature>
<dbReference type="AlphaFoldDB" id="A0A370DBG0"/>
<protein>
    <submittedName>
        <fullName evidence="6">MFS transporter</fullName>
    </submittedName>
</protein>
<evidence type="ECO:0000256" key="1">
    <source>
        <dbReference type="ARBA" id="ARBA00022692"/>
    </source>
</evidence>
<dbReference type="Pfam" id="PF07690">
    <property type="entry name" value="MFS_1"/>
    <property type="match status" value="1"/>
</dbReference>
<evidence type="ECO:0000313" key="6">
    <source>
        <dbReference type="EMBL" id="RDH82211.1"/>
    </source>
</evidence>
<dbReference type="EMBL" id="QFXE01000021">
    <property type="protein sequence ID" value="RDH82211.1"/>
    <property type="molecule type" value="Genomic_DNA"/>
</dbReference>
<keyword evidence="1 4" id="KW-0812">Transmembrane</keyword>
<keyword evidence="7" id="KW-1185">Reference proteome</keyword>
<dbReference type="InterPro" id="IPR050327">
    <property type="entry name" value="Proton-linked_MCT"/>
</dbReference>
<gene>
    <name evidence="6" type="ORF">DIZ78_17530</name>
</gene>
<feature type="transmembrane region" description="Helical" evidence="4">
    <location>
        <begin position="261"/>
        <end position="281"/>
    </location>
</feature>
<feature type="transmembrane region" description="Helical" evidence="4">
    <location>
        <begin position="135"/>
        <end position="152"/>
    </location>
</feature>
<evidence type="ECO:0000256" key="3">
    <source>
        <dbReference type="ARBA" id="ARBA00023136"/>
    </source>
</evidence>
<feature type="domain" description="Major facilitator superfamily (MFS) profile" evidence="5">
    <location>
        <begin position="223"/>
        <end position="437"/>
    </location>
</feature>
<organism evidence="6 7">
    <name type="scientific">endosymbiont of Escarpia spicata</name>
    <dbReference type="NCBI Taxonomy" id="2200908"/>
    <lineage>
        <taxon>Bacteria</taxon>
        <taxon>Pseudomonadati</taxon>
        <taxon>Pseudomonadota</taxon>
        <taxon>Gammaproteobacteria</taxon>
        <taxon>sulfur-oxidizing symbionts</taxon>
    </lineage>
</organism>
<reference evidence="6 7" key="1">
    <citation type="journal article" date="2018" name="ISME J.">
        <title>Endosymbiont genomes yield clues of tubeworm success.</title>
        <authorList>
            <person name="Li Y."/>
            <person name="Liles M.R."/>
            <person name="Halanych K.M."/>
        </authorList>
    </citation>
    <scope>NUCLEOTIDE SEQUENCE [LARGE SCALE GENOMIC DNA]</scope>
    <source>
        <strain evidence="6">A1462</strain>
    </source>
</reference>
<feature type="transmembrane region" description="Helical" evidence="4">
    <location>
        <begin position="327"/>
        <end position="349"/>
    </location>
</feature>
<dbReference type="PANTHER" id="PTHR11360:SF304">
    <property type="entry name" value="MFS DOMAIN-CONTAINING PROTEIN"/>
    <property type="match status" value="1"/>
</dbReference>
<feature type="transmembrane region" description="Helical" evidence="4">
    <location>
        <begin position="76"/>
        <end position="94"/>
    </location>
</feature>
<dbReference type="InterPro" id="IPR020846">
    <property type="entry name" value="MFS_dom"/>
</dbReference>
<evidence type="ECO:0000259" key="5">
    <source>
        <dbReference type="PROSITE" id="PS50850"/>
    </source>
</evidence>
<evidence type="ECO:0000256" key="2">
    <source>
        <dbReference type="ARBA" id="ARBA00022989"/>
    </source>
</evidence>
<keyword evidence="2 4" id="KW-1133">Transmembrane helix</keyword>
<feature type="transmembrane region" description="Helical" evidence="4">
    <location>
        <begin position="389"/>
        <end position="410"/>
    </location>
</feature>
<dbReference type="InterPro" id="IPR036259">
    <property type="entry name" value="MFS_trans_sf"/>
</dbReference>
<proteinExistence type="predicted"/>
<dbReference type="InterPro" id="IPR011701">
    <property type="entry name" value="MFS"/>
</dbReference>
<accession>A0A370DBG0</accession>
<feature type="transmembrane region" description="Helical" evidence="4">
    <location>
        <begin position="48"/>
        <end position="64"/>
    </location>
</feature>
<feature type="transmembrane region" description="Helical" evidence="4">
    <location>
        <begin position="361"/>
        <end position="383"/>
    </location>
</feature>
<evidence type="ECO:0000256" key="4">
    <source>
        <dbReference type="SAM" id="Phobius"/>
    </source>
</evidence>
<dbReference type="Gene3D" id="1.20.1250.20">
    <property type="entry name" value="MFS general substrate transporter like domains"/>
    <property type="match status" value="2"/>
</dbReference>
<sequence>MSSSKSNHGMWVIFGALLIQLSLGAIYAWSVFAKPLQVSGWSTSDTQWPFTVGLVAFALVMVYAGRKLYVFGPRKLTAAGGIMLGAGYLLAGVMGGESFWPTLIGVGLLGGAGIGLGYVVPIAVGMQWFPDKKGLITGVAVAGFGLGAMIWVKLAGTWGGLIADYGIGTTFMIYGGIFMVLVLIGSLWMSFPPEFVPPKPDQKGSKFDFRSEEMIRTTHYWSIFSTFAIGATAGLMCIGLMKQFPSQALTASGMAETLADATAGTAMVVFAIFNALGRIGWGKISDIIGHAVNCDHRGRKTSLIIMAASQGVFVIAFPYVAGFEYSLYLFAALIGFNFGGNFALFPAITTDTFGHKFFGQNYGYVFLAYGLGGTVGPMLGGYLGDMNNYLIAFIITGVLSLIAAVIISTVKIPTKRQKEDVTIKAQASGAPSTVTVD</sequence>
<evidence type="ECO:0000313" key="7">
    <source>
        <dbReference type="Proteomes" id="UP000254771"/>
    </source>
</evidence>
<keyword evidence="3 4" id="KW-0472">Membrane</keyword>
<dbReference type="PANTHER" id="PTHR11360">
    <property type="entry name" value="MONOCARBOXYLATE TRANSPORTER"/>
    <property type="match status" value="1"/>
</dbReference>
<comment type="caution">
    <text evidence="6">The sequence shown here is derived from an EMBL/GenBank/DDBJ whole genome shotgun (WGS) entry which is preliminary data.</text>
</comment>
<dbReference type="GO" id="GO:0022857">
    <property type="term" value="F:transmembrane transporter activity"/>
    <property type="evidence" value="ECO:0007669"/>
    <property type="project" value="InterPro"/>
</dbReference>
<dbReference type="CDD" id="cd17353">
    <property type="entry name" value="MFS_OFA_like"/>
    <property type="match status" value="1"/>
</dbReference>
<feature type="transmembrane region" description="Helical" evidence="4">
    <location>
        <begin position="172"/>
        <end position="191"/>
    </location>
</feature>
<dbReference type="PROSITE" id="PS50850">
    <property type="entry name" value="MFS"/>
    <property type="match status" value="1"/>
</dbReference>
<feature type="transmembrane region" description="Helical" evidence="4">
    <location>
        <begin position="220"/>
        <end position="241"/>
    </location>
</feature>
<name>A0A370DBG0_9GAMM</name>
<dbReference type="SUPFAM" id="SSF103473">
    <property type="entry name" value="MFS general substrate transporter"/>
    <property type="match status" value="1"/>
</dbReference>